<dbReference type="SUPFAM" id="SSF56300">
    <property type="entry name" value="Metallo-dependent phosphatases"/>
    <property type="match status" value="1"/>
</dbReference>
<dbReference type="InterPro" id="IPR024654">
    <property type="entry name" value="Calcineurin-like_PHP_lpxH"/>
</dbReference>
<evidence type="ECO:0000256" key="1">
    <source>
        <dbReference type="ARBA" id="ARBA00008950"/>
    </source>
</evidence>
<dbReference type="InterPro" id="IPR053193">
    <property type="entry name" value="MetalloPDE_YfcE-like"/>
</dbReference>
<name>A0A540VEI4_9CHLR</name>
<dbReference type="RefSeq" id="WP_141610666.1">
    <property type="nucleotide sequence ID" value="NZ_VIGC02000016.1"/>
</dbReference>
<dbReference type="OrthoDB" id="9800565at2"/>
<dbReference type="GO" id="GO:0016787">
    <property type="term" value="F:hydrolase activity"/>
    <property type="evidence" value="ECO:0007669"/>
    <property type="project" value="UniProtKB-UniRule"/>
</dbReference>
<evidence type="ECO:0000259" key="3">
    <source>
        <dbReference type="Pfam" id="PF12850"/>
    </source>
</evidence>
<dbReference type="InterPro" id="IPR000979">
    <property type="entry name" value="Phosphodiesterase_MJ0936/Vps29"/>
</dbReference>
<dbReference type="InterPro" id="IPR029052">
    <property type="entry name" value="Metallo-depent_PP-like"/>
</dbReference>
<dbReference type="AlphaFoldDB" id="A0A540VEI4"/>
<comment type="similarity">
    <text evidence="1 2">Belongs to the metallophosphoesterase superfamily. YfcE family.</text>
</comment>
<dbReference type="Proteomes" id="UP000317371">
    <property type="component" value="Unassembled WGS sequence"/>
</dbReference>
<comment type="cofactor">
    <cofactor evidence="2">
        <name>a divalent metal cation</name>
        <dbReference type="ChEBI" id="CHEBI:60240"/>
    </cofactor>
</comment>
<sequence length="166" mass="18212">MAKIAVFSDSHDHIWNLDRALALARDAGAEQLLHCGDFCAPFMVDRLAQGFSGPIHAVFGNNDGDGRLLQTMAARHGHVTLHGIYAELTVGNRRIALIHYPEPALRIAQSGQFDLVCYGHNHQRKVETIGECLLVNPGELLGMHGVVSWGLYDGDAHTFTLQHLNP</sequence>
<evidence type="ECO:0000256" key="2">
    <source>
        <dbReference type="RuleBase" id="RU362039"/>
    </source>
</evidence>
<dbReference type="EMBL" id="VIGC01000016">
    <property type="protein sequence ID" value="TQE95175.1"/>
    <property type="molecule type" value="Genomic_DNA"/>
</dbReference>
<reference evidence="4 5" key="1">
    <citation type="submission" date="2019-06" db="EMBL/GenBank/DDBJ databases">
        <title>Genome sequence of Litorilinea aerophila BAA-2444.</title>
        <authorList>
            <person name="Maclea K.S."/>
            <person name="Maurais E.G."/>
            <person name="Iannazzi L.C."/>
        </authorList>
    </citation>
    <scope>NUCLEOTIDE SEQUENCE [LARGE SCALE GENOMIC DNA]</scope>
    <source>
        <strain evidence="4 5">ATCC BAA-2444</strain>
    </source>
</reference>
<protein>
    <recommendedName>
        <fullName evidence="2">Phosphoesterase</fullName>
        <ecNumber evidence="2">3.1.4.-</ecNumber>
    </recommendedName>
</protein>
<dbReference type="InParanoid" id="A0A540VEI4"/>
<dbReference type="NCBIfam" id="TIGR00040">
    <property type="entry name" value="yfcE"/>
    <property type="match status" value="1"/>
</dbReference>
<dbReference type="EC" id="3.1.4.-" evidence="2"/>
<gene>
    <name evidence="4" type="ORF">FKZ61_13490</name>
</gene>
<evidence type="ECO:0000313" key="4">
    <source>
        <dbReference type="EMBL" id="TQE95175.1"/>
    </source>
</evidence>
<evidence type="ECO:0000313" key="5">
    <source>
        <dbReference type="Proteomes" id="UP000317371"/>
    </source>
</evidence>
<comment type="caution">
    <text evidence="4">The sequence shown here is derived from an EMBL/GenBank/DDBJ whole genome shotgun (WGS) entry which is preliminary data.</text>
</comment>
<accession>A0A540VEI4</accession>
<keyword evidence="2" id="KW-0479">Metal-binding</keyword>
<dbReference type="Gene3D" id="3.60.21.10">
    <property type="match status" value="1"/>
</dbReference>
<dbReference type="GO" id="GO:0046872">
    <property type="term" value="F:metal ion binding"/>
    <property type="evidence" value="ECO:0007669"/>
    <property type="project" value="UniProtKB-KW"/>
</dbReference>
<feature type="domain" description="Calcineurin-like phosphoesterase" evidence="3">
    <location>
        <begin position="3"/>
        <end position="143"/>
    </location>
</feature>
<keyword evidence="5" id="KW-1185">Reference proteome</keyword>
<dbReference type="PANTHER" id="PTHR43165">
    <property type="entry name" value="METALLOPHOSPHOESTERASE"/>
    <property type="match status" value="1"/>
</dbReference>
<dbReference type="PANTHER" id="PTHR43165:SF1">
    <property type="entry name" value="PHOSPHODIESTERASE MJ0936"/>
    <property type="match status" value="1"/>
</dbReference>
<dbReference type="Pfam" id="PF12850">
    <property type="entry name" value="Metallophos_2"/>
    <property type="match status" value="1"/>
</dbReference>
<organism evidence="4 5">
    <name type="scientific">Litorilinea aerophila</name>
    <dbReference type="NCBI Taxonomy" id="1204385"/>
    <lineage>
        <taxon>Bacteria</taxon>
        <taxon>Bacillati</taxon>
        <taxon>Chloroflexota</taxon>
        <taxon>Caldilineae</taxon>
        <taxon>Caldilineales</taxon>
        <taxon>Caldilineaceae</taxon>
        <taxon>Litorilinea</taxon>
    </lineage>
</organism>
<proteinExistence type="inferred from homology"/>